<dbReference type="InterPro" id="IPR051289">
    <property type="entry name" value="LAGLIDADG_Endonuclease"/>
</dbReference>
<evidence type="ECO:0000259" key="2">
    <source>
        <dbReference type="Pfam" id="PF00961"/>
    </source>
</evidence>
<dbReference type="Gene3D" id="3.10.28.10">
    <property type="entry name" value="Homing endonucleases"/>
    <property type="match status" value="2"/>
</dbReference>
<reference evidence="3 5" key="2">
    <citation type="journal article" date="2011" name="Nucleic Acids Res.">
        <title>Insights into the evolution of Archaea and eukaryotic protein modifier systems revealed by the genome of a novel archaeal group.</title>
        <authorList>
            <person name="Nunoura T."/>
            <person name="Takaki Y."/>
            <person name="Kakuta J."/>
            <person name="Nishi S."/>
            <person name="Sugahara J."/>
            <person name="Kazama H."/>
            <person name="Chee G."/>
            <person name="Hattori M."/>
            <person name="Kanai A."/>
            <person name="Atomi H."/>
            <person name="Takai K."/>
            <person name="Takami H."/>
        </authorList>
    </citation>
    <scope>NUCLEOTIDE SEQUENCE [LARGE SCALE GENOMIC DNA]</scope>
</reference>
<dbReference type="AlphaFoldDB" id="E6N819"/>
<evidence type="ECO:0000313" key="4">
    <source>
        <dbReference type="EMBL" id="BAJ51198.1"/>
    </source>
</evidence>
<dbReference type="KEGG" id="csu:CSUB_C1347"/>
<dbReference type="EMBL" id="BA000048">
    <property type="protein sequence ID" value="BAJ51198.1"/>
    <property type="molecule type" value="Genomic_DNA"/>
</dbReference>
<dbReference type="Pfam" id="PF00961">
    <property type="entry name" value="LAGLIDADG_1"/>
    <property type="match status" value="1"/>
</dbReference>
<dbReference type="InterPro" id="IPR004860">
    <property type="entry name" value="LAGLIDADG_dom"/>
</dbReference>
<proteinExistence type="predicted"/>
<reference evidence="3 5" key="1">
    <citation type="journal article" date="2005" name="Environ. Microbiol.">
        <title>Genetic and functional properties of uncultivated thermophilic crenarchaeotes from a subsurface gold mine as revealed by analysis of genome fragments.</title>
        <authorList>
            <person name="Nunoura T."/>
            <person name="Hirayama H."/>
            <person name="Takami H."/>
            <person name="Oida H."/>
            <person name="Nishi S."/>
            <person name="Shimamura S."/>
            <person name="Suzuki Y."/>
            <person name="Inagaki F."/>
            <person name="Takai K."/>
            <person name="Nealson K.H."/>
            <person name="Horikoshi K."/>
        </authorList>
    </citation>
    <scope>NUCLEOTIDE SEQUENCE [LARGE SCALE GENOMIC DNA]</scope>
</reference>
<feature type="region of interest" description="Disordered" evidence="1">
    <location>
        <begin position="339"/>
        <end position="362"/>
    </location>
</feature>
<dbReference type="PANTHER" id="PTHR36181:SF4">
    <property type="entry name" value="LAGLIDADG ENDONUCLEASE"/>
    <property type="match status" value="1"/>
</dbReference>
<evidence type="ECO:0000256" key="1">
    <source>
        <dbReference type="SAM" id="MobiDB-lite"/>
    </source>
</evidence>
<name>E6N819_CALS0</name>
<dbReference type="BioCyc" id="CCAL311458:G131R-1364-MONOMER"/>
<sequence length="362" mass="41504">MRGIPEPSTTLKGNNVGGYEEDPQETPANVVAMLTEFSDIIDPEELPNRLSQLKWHITGFVDGDGSFPIILSPDAGKKFGWLIQPRFEVELRRNEDSEVMLKVICRAMLIRPRIFAGENYVKLIVTNRRILLEKVVPFFEKYRPAVKWLDFKIMSEVAQDLQQKRHLEYDGFKEIVRKIYSIPRDGETRRKWRFEDIVKDEEPPPPREDTRTRLPSGLVPLKHYVAGFIDAEGSLGFAVNRETRSITPYLTITSSETDVLRKIRWLLGCGEISGGRLQIYGVDNIVNRVAPFLDRQKLIAKRTTYKMFKHILETVVRGDHKRNFQETVELVNMLNKTAGGSPETIRRAPSANTGGEDMVQHP</sequence>
<feature type="domain" description="Homing endonuclease LAGLIDADG" evidence="2">
    <location>
        <begin position="57"/>
        <end position="156"/>
    </location>
</feature>
<evidence type="ECO:0000313" key="3">
    <source>
        <dbReference type="EMBL" id="BAJ48438.1"/>
    </source>
</evidence>
<dbReference type="EMBL" id="AP011865">
    <property type="protein sequence ID" value="BAJ48438.1"/>
    <property type="molecule type" value="Genomic_DNA"/>
</dbReference>
<dbReference type="GO" id="GO:0004519">
    <property type="term" value="F:endonuclease activity"/>
    <property type="evidence" value="ECO:0007669"/>
    <property type="project" value="UniProtKB-KW"/>
</dbReference>
<protein>
    <submittedName>
        <fullName evidence="3">Homing endonuclease I-ApeII</fullName>
    </submittedName>
</protein>
<feature type="region of interest" description="Disordered" evidence="1">
    <location>
        <begin position="1"/>
        <end position="25"/>
    </location>
</feature>
<keyword evidence="3" id="KW-0540">Nuclease</keyword>
<dbReference type="Proteomes" id="UP000008120">
    <property type="component" value="Chromosome"/>
</dbReference>
<gene>
    <name evidence="4" type="ORF">CSUB_C1347</name>
    <name evidence="3" type="ORF">HGMM_F29A12C14</name>
</gene>
<evidence type="ECO:0000313" key="5">
    <source>
        <dbReference type="Proteomes" id="UP000008120"/>
    </source>
</evidence>
<keyword evidence="3" id="KW-0255">Endonuclease</keyword>
<dbReference type="PANTHER" id="PTHR36181">
    <property type="entry name" value="INTRON-ENCODED ENDONUCLEASE AI3-RELATED"/>
    <property type="match status" value="1"/>
</dbReference>
<dbReference type="InterPro" id="IPR027434">
    <property type="entry name" value="Homing_endonucl"/>
</dbReference>
<keyword evidence="3" id="KW-0378">Hydrolase</keyword>
<accession>E6N819</accession>
<organism evidence="3 5">
    <name type="scientific">Caldiarchaeum subterraneum</name>
    <dbReference type="NCBI Taxonomy" id="311458"/>
    <lineage>
        <taxon>Archaea</taxon>
        <taxon>Nitrososphaerota</taxon>
        <taxon>Candidatus Caldarchaeales</taxon>
        <taxon>Candidatus Caldarchaeaceae</taxon>
        <taxon>Candidatus Caldarchaeum</taxon>
    </lineage>
</organism>
<dbReference type="SUPFAM" id="SSF55608">
    <property type="entry name" value="Homing endonucleases"/>
    <property type="match status" value="2"/>
</dbReference>